<comment type="caution">
    <text evidence="2">The sequence shown here is derived from an EMBL/GenBank/DDBJ whole genome shotgun (WGS) entry which is preliminary data.</text>
</comment>
<dbReference type="Gene3D" id="3.10.20.440">
    <property type="entry name" value="2Fe-2S iron-sulphur cluster binding domain, sarcosine oxidase, alpha subunit, N-terminal domain"/>
    <property type="match status" value="1"/>
</dbReference>
<dbReference type="CDD" id="cd00207">
    <property type="entry name" value="fer2"/>
    <property type="match status" value="1"/>
</dbReference>
<dbReference type="EMBL" id="BARS01006988">
    <property type="protein sequence ID" value="GAF76634.1"/>
    <property type="molecule type" value="Genomic_DNA"/>
</dbReference>
<dbReference type="SUPFAM" id="SSF51971">
    <property type="entry name" value="Nucleotide-binding domain"/>
    <property type="match status" value="1"/>
</dbReference>
<proteinExistence type="predicted"/>
<dbReference type="PANTHER" id="PTHR42949">
    <property type="entry name" value="ANAEROBIC GLYCEROL-3-PHOSPHATE DEHYDROGENASE SUBUNIT B"/>
    <property type="match status" value="1"/>
</dbReference>
<evidence type="ECO:0000313" key="2">
    <source>
        <dbReference type="EMBL" id="GAF76634.1"/>
    </source>
</evidence>
<dbReference type="InterPro" id="IPR001041">
    <property type="entry name" value="2Fe-2S_ferredoxin-type"/>
</dbReference>
<evidence type="ECO:0000256" key="1">
    <source>
        <dbReference type="ARBA" id="ARBA00023002"/>
    </source>
</evidence>
<dbReference type="InterPro" id="IPR051691">
    <property type="entry name" value="Metab_Enz_Cyan_OpOx_G3PDH"/>
</dbReference>
<dbReference type="GO" id="GO:0016491">
    <property type="term" value="F:oxidoreductase activity"/>
    <property type="evidence" value="ECO:0007669"/>
    <property type="project" value="UniProtKB-KW"/>
</dbReference>
<feature type="non-terminal residue" evidence="2">
    <location>
        <position position="222"/>
    </location>
</feature>
<dbReference type="InterPro" id="IPR036188">
    <property type="entry name" value="FAD/NAD-bd_sf"/>
</dbReference>
<name>X0S6K0_9ZZZZ</name>
<dbReference type="Pfam" id="PF12831">
    <property type="entry name" value="FAD_oxidored"/>
    <property type="match status" value="1"/>
</dbReference>
<sequence length="222" mass="24597">MNLDLRIEKHPILEFKRGRKITFQFEGKPVEAYENESIAAALFASGVKVFSRSKRFNNPEGWFCGIGKCSSCLMRVDGIPNVRTCVVPVREAMLVERQGQRAMLPSHSEIHVEREEVNVQVLIIGGGPAGLGAGITAGKLGLGAVIIDENPNPGGQLIKQTHKFFGSQEEYAGLRGFEISEIMYREFKETGGVYLNETSAVGYYGLKADGRHSFIAYRRKQD</sequence>
<dbReference type="SUPFAM" id="SSF54292">
    <property type="entry name" value="2Fe-2S ferredoxin-like"/>
    <property type="match status" value="1"/>
</dbReference>
<dbReference type="InterPro" id="IPR006058">
    <property type="entry name" value="2Fe2S_fd_BS"/>
</dbReference>
<dbReference type="PROSITE" id="PS00197">
    <property type="entry name" value="2FE2S_FER_1"/>
    <property type="match status" value="1"/>
</dbReference>
<protein>
    <recommendedName>
        <fullName evidence="3">FAD/NAD(P)-binding domain-containing protein</fullName>
    </recommendedName>
</protein>
<dbReference type="AlphaFoldDB" id="X0S6K0"/>
<dbReference type="PANTHER" id="PTHR42949:SF3">
    <property type="entry name" value="ANAEROBIC GLYCEROL-3-PHOSPHATE DEHYDROGENASE SUBUNIT B"/>
    <property type="match status" value="1"/>
</dbReference>
<dbReference type="GO" id="GO:0051537">
    <property type="term" value="F:2 iron, 2 sulfur cluster binding"/>
    <property type="evidence" value="ECO:0007669"/>
    <property type="project" value="InterPro"/>
</dbReference>
<organism evidence="2">
    <name type="scientific">marine sediment metagenome</name>
    <dbReference type="NCBI Taxonomy" id="412755"/>
    <lineage>
        <taxon>unclassified sequences</taxon>
        <taxon>metagenomes</taxon>
        <taxon>ecological metagenomes</taxon>
    </lineage>
</organism>
<reference evidence="2" key="1">
    <citation type="journal article" date="2014" name="Front. Microbiol.">
        <title>High frequency of phylogenetically diverse reductive dehalogenase-homologous genes in deep subseafloor sedimentary metagenomes.</title>
        <authorList>
            <person name="Kawai M."/>
            <person name="Futagami T."/>
            <person name="Toyoda A."/>
            <person name="Takaki Y."/>
            <person name="Nishi S."/>
            <person name="Hori S."/>
            <person name="Arai W."/>
            <person name="Tsubouchi T."/>
            <person name="Morono Y."/>
            <person name="Uchiyama I."/>
            <person name="Ito T."/>
            <person name="Fujiyama A."/>
            <person name="Inagaki F."/>
            <person name="Takami H."/>
        </authorList>
    </citation>
    <scope>NUCLEOTIDE SEQUENCE</scope>
    <source>
        <strain evidence="2">Expedition CK06-06</strain>
    </source>
</reference>
<dbReference type="Gene3D" id="3.50.50.60">
    <property type="entry name" value="FAD/NAD(P)-binding domain"/>
    <property type="match status" value="1"/>
</dbReference>
<evidence type="ECO:0008006" key="3">
    <source>
        <dbReference type="Google" id="ProtNLM"/>
    </source>
</evidence>
<dbReference type="Pfam" id="PF13510">
    <property type="entry name" value="Fer2_4"/>
    <property type="match status" value="1"/>
</dbReference>
<gene>
    <name evidence="2" type="ORF">S01H1_13535</name>
</gene>
<accession>X0S6K0</accession>
<dbReference type="InterPro" id="IPR042204">
    <property type="entry name" value="2Fe-2S-bd_N"/>
</dbReference>
<keyword evidence="1" id="KW-0560">Oxidoreductase</keyword>
<dbReference type="InterPro" id="IPR036010">
    <property type="entry name" value="2Fe-2S_ferredoxin-like_sf"/>
</dbReference>